<organism evidence="4">
    <name type="scientific">Trypanosoma brucei equiperdum</name>
    <dbReference type="NCBI Taxonomy" id="630700"/>
    <lineage>
        <taxon>Eukaryota</taxon>
        <taxon>Discoba</taxon>
        <taxon>Euglenozoa</taxon>
        <taxon>Kinetoplastea</taxon>
        <taxon>Metakinetoplastina</taxon>
        <taxon>Trypanosomatida</taxon>
        <taxon>Trypanosomatidae</taxon>
        <taxon>Trypanosoma</taxon>
    </lineage>
</organism>
<accession>A0A3L6L987</accession>
<comment type="caution">
    <text evidence="4">The sequence shown here is derived from an EMBL/GenBank/DDBJ whole genome shotgun (WGS) entry which is preliminary data.</text>
</comment>
<dbReference type="FunFam" id="3.10.110.10:FF:000109">
    <property type="entry name" value="Ubiquitin-conjugating enzyme E2 J2-like"/>
    <property type="match status" value="1"/>
</dbReference>
<keyword evidence="1" id="KW-0175">Coiled coil</keyword>
<dbReference type="InterPro" id="IPR016135">
    <property type="entry name" value="UBQ-conjugating_enzyme/RWD"/>
</dbReference>
<dbReference type="Proteomes" id="UP000266743">
    <property type="component" value="Chromosome 4"/>
</dbReference>
<protein>
    <submittedName>
        <fullName evidence="4">Ubiquitin-conjugating enzyme E2</fullName>
    </submittedName>
</protein>
<evidence type="ECO:0000259" key="3">
    <source>
        <dbReference type="PROSITE" id="PS50127"/>
    </source>
</evidence>
<dbReference type="Gene3D" id="3.10.110.10">
    <property type="entry name" value="Ubiquitin Conjugating Enzyme"/>
    <property type="match status" value="1"/>
</dbReference>
<keyword evidence="2" id="KW-0472">Membrane</keyword>
<dbReference type="EMBL" id="QSBY01000004">
    <property type="protein sequence ID" value="RHW72825.1"/>
    <property type="molecule type" value="Genomic_DNA"/>
</dbReference>
<evidence type="ECO:0000256" key="2">
    <source>
        <dbReference type="SAM" id="Phobius"/>
    </source>
</evidence>
<feature type="transmembrane region" description="Helical" evidence="2">
    <location>
        <begin position="198"/>
        <end position="218"/>
    </location>
</feature>
<feature type="coiled-coil region" evidence="1">
    <location>
        <begin position="158"/>
        <end position="185"/>
    </location>
</feature>
<keyword evidence="2" id="KW-0812">Transmembrane</keyword>
<dbReference type="SMART" id="SM00212">
    <property type="entry name" value="UBCc"/>
    <property type="match status" value="1"/>
</dbReference>
<proteinExistence type="predicted"/>
<name>A0A3L6L987_9TRYP</name>
<dbReference type="PANTHER" id="PTHR24067">
    <property type="entry name" value="UBIQUITIN-CONJUGATING ENZYME E2"/>
    <property type="match status" value="1"/>
</dbReference>
<dbReference type="Pfam" id="PF00179">
    <property type="entry name" value="UQ_con"/>
    <property type="match status" value="1"/>
</dbReference>
<dbReference type="InterPro" id="IPR000608">
    <property type="entry name" value="UBC"/>
</dbReference>
<keyword evidence="2" id="KW-1133">Transmembrane helix</keyword>
<dbReference type="CDD" id="cd23799">
    <property type="entry name" value="UBCc_UBE2J"/>
    <property type="match status" value="1"/>
</dbReference>
<gene>
    <name evidence="4" type="ORF">DPX39_040034900</name>
</gene>
<sequence length="220" mass="24357">MPAPPAASGVRRLQKELRDITLDPPPYCNAAPSSESIFTWYFTLDGPPQTPYEGGRYVGELRFPPEYPMKAPKIIMLTPSGRFVINSPICLTITDFHPEEWSPMWGVRTIITGLLSFMVSEESGLGGMTATAESRRALAAESHRYNVERVPVYKELFNSEYQKDLKKLNEEAEALRKNCGDVSENLGNKTTNASRAQLRGIVASIVVLVALAVGLLVLRN</sequence>
<evidence type="ECO:0000256" key="1">
    <source>
        <dbReference type="SAM" id="Coils"/>
    </source>
</evidence>
<feature type="domain" description="UBC core" evidence="3">
    <location>
        <begin position="8"/>
        <end position="170"/>
    </location>
</feature>
<reference evidence="4" key="1">
    <citation type="submission" date="2018-09" db="EMBL/GenBank/DDBJ databases">
        <title>whole genome sequence of T. equiperdum IVM-t1 strain.</title>
        <authorList>
            <person name="Suganuma K."/>
        </authorList>
    </citation>
    <scope>NUCLEOTIDE SEQUENCE [LARGE SCALE GENOMIC DNA]</scope>
    <source>
        <strain evidence="4">IVM-t1</strain>
    </source>
</reference>
<dbReference type="AlphaFoldDB" id="A0A3L6L987"/>
<dbReference type="PROSITE" id="PS50127">
    <property type="entry name" value="UBC_2"/>
    <property type="match status" value="1"/>
</dbReference>
<dbReference type="InterPro" id="IPR050113">
    <property type="entry name" value="Ub_conjugating_enzyme"/>
</dbReference>
<dbReference type="SUPFAM" id="SSF54495">
    <property type="entry name" value="UBC-like"/>
    <property type="match status" value="1"/>
</dbReference>
<evidence type="ECO:0000313" key="4">
    <source>
        <dbReference type="EMBL" id="RHW72825.1"/>
    </source>
</evidence>